<name>E1ZA62_CHLVA</name>
<dbReference type="PANTHER" id="PTHR36459">
    <property type="entry name" value="ORF"/>
    <property type="match status" value="1"/>
</dbReference>
<feature type="transmembrane region" description="Helical" evidence="2">
    <location>
        <begin position="109"/>
        <end position="127"/>
    </location>
</feature>
<accession>E1ZA62</accession>
<organism evidence="5">
    <name type="scientific">Chlorella variabilis</name>
    <name type="common">Green alga</name>
    <dbReference type="NCBI Taxonomy" id="554065"/>
    <lineage>
        <taxon>Eukaryota</taxon>
        <taxon>Viridiplantae</taxon>
        <taxon>Chlorophyta</taxon>
        <taxon>core chlorophytes</taxon>
        <taxon>Trebouxiophyceae</taxon>
        <taxon>Chlorellales</taxon>
        <taxon>Chlorellaceae</taxon>
        <taxon>Chlorella clade</taxon>
        <taxon>Chlorella</taxon>
    </lineage>
</organism>
<reference evidence="4 5" key="1">
    <citation type="journal article" date="2010" name="Plant Cell">
        <title>The Chlorella variabilis NC64A genome reveals adaptation to photosymbiosis, coevolution with viruses, and cryptic sex.</title>
        <authorList>
            <person name="Blanc G."/>
            <person name="Duncan G."/>
            <person name="Agarkova I."/>
            <person name="Borodovsky M."/>
            <person name="Gurnon J."/>
            <person name="Kuo A."/>
            <person name="Lindquist E."/>
            <person name="Lucas S."/>
            <person name="Pangilinan J."/>
            <person name="Polle J."/>
            <person name="Salamov A."/>
            <person name="Terry A."/>
            <person name="Yamada T."/>
            <person name="Dunigan D.D."/>
            <person name="Grigoriev I.V."/>
            <person name="Claverie J.M."/>
            <person name="Van Etten J.L."/>
        </authorList>
    </citation>
    <scope>NUCLEOTIDE SEQUENCE [LARGE SCALE GENOMIC DNA]</scope>
    <source>
        <strain evidence="4 5">NC64A</strain>
    </source>
</reference>
<feature type="transmembrane region" description="Helical" evidence="2">
    <location>
        <begin position="139"/>
        <end position="158"/>
    </location>
</feature>
<evidence type="ECO:0000256" key="1">
    <source>
        <dbReference type="SAM" id="MobiDB-lite"/>
    </source>
</evidence>
<dbReference type="InParanoid" id="E1ZA62"/>
<dbReference type="InterPro" id="IPR005804">
    <property type="entry name" value="FA_desaturase_dom"/>
</dbReference>
<evidence type="ECO:0000313" key="5">
    <source>
        <dbReference type="Proteomes" id="UP000008141"/>
    </source>
</evidence>
<feature type="domain" description="Fatty acid desaturase" evidence="3">
    <location>
        <begin position="108"/>
        <end position="323"/>
    </location>
</feature>
<feature type="transmembrane region" description="Helical" evidence="2">
    <location>
        <begin position="195"/>
        <end position="212"/>
    </location>
</feature>
<dbReference type="Proteomes" id="UP000008141">
    <property type="component" value="Unassembled WGS sequence"/>
</dbReference>
<dbReference type="RefSeq" id="XP_005849103.1">
    <property type="nucleotide sequence ID" value="XM_005849041.1"/>
</dbReference>
<dbReference type="STRING" id="554065.E1ZA62"/>
<feature type="compositionally biased region" description="Gly residues" evidence="1">
    <location>
        <begin position="18"/>
        <end position="28"/>
    </location>
</feature>
<evidence type="ECO:0000256" key="2">
    <source>
        <dbReference type="SAM" id="Phobius"/>
    </source>
</evidence>
<gene>
    <name evidence="4" type="ORF">CHLNCDRAFT_143649</name>
</gene>
<keyword evidence="2" id="KW-0472">Membrane</keyword>
<keyword evidence="2" id="KW-0812">Transmembrane</keyword>
<dbReference type="OrthoDB" id="1470350at2759"/>
<dbReference type="eggNOG" id="ENOG502RXW6">
    <property type="taxonomic scope" value="Eukaryota"/>
</dbReference>
<dbReference type="KEGG" id="cvr:CHLNCDRAFT_143649"/>
<feature type="transmembrane region" description="Helical" evidence="2">
    <location>
        <begin position="224"/>
        <end position="245"/>
    </location>
</feature>
<keyword evidence="2" id="KW-1133">Transmembrane helix</keyword>
<feature type="region of interest" description="Disordered" evidence="1">
    <location>
        <begin position="1"/>
        <end position="31"/>
    </location>
</feature>
<proteinExistence type="predicted"/>
<dbReference type="OMA" id="MTGNWGQ"/>
<dbReference type="Pfam" id="PF00487">
    <property type="entry name" value="FA_desaturase"/>
    <property type="match status" value="1"/>
</dbReference>
<keyword evidence="5" id="KW-1185">Reference proteome</keyword>
<feature type="transmembrane region" description="Helical" evidence="2">
    <location>
        <begin position="251"/>
        <end position="270"/>
    </location>
</feature>
<sequence length="393" mass="43645">MGTGRGDRQPSPQREPRGGGGSQAGDGGSLLDPAETEKLVAAAQSDVDALRAEFLFAPPVRLHKPLAALLEDSRDLPILFLYLNVLLTTVPAAVALFCFFPTATRPLPHWLGAAYLVANCVAYLGRFMLSLHYSQHRRLFRRGLGALNFVAPVLYAPIFGVPSGMYYLHHCLMHHCGNNCAAHDASSTEHYQRDSFPAFLLYWLRFAVGGWVEVPARCVQYRRWGLLAGSLVAEAACFGATAAAWKLNPRATIWVLLLPYLITSLALMFGNWSQHIFVDPTHPHDSYRLTYNCAGVHDNRLSYNDGYHILHHLNGRLHWSEMPGRMVATLEQHAAHDALCFVGIHFFQVGAAVMTGKYAYLLRHLSRYSAKLAAMDDAQLTQMLRARLVPLNA</sequence>
<dbReference type="EMBL" id="GL433840">
    <property type="protein sequence ID" value="EFN57001.1"/>
    <property type="molecule type" value="Genomic_DNA"/>
</dbReference>
<feature type="transmembrane region" description="Helical" evidence="2">
    <location>
        <begin position="79"/>
        <end position="103"/>
    </location>
</feature>
<dbReference type="GO" id="GO:0006629">
    <property type="term" value="P:lipid metabolic process"/>
    <property type="evidence" value="ECO:0007669"/>
    <property type="project" value="InterPro"/>
</dbReference>
<evidence type="ECO:0000259" key="3">
    <source>
        <dbReference type="Pfam" id="PF00487"/>
    </source>
</evidence>
<protein>
    <recommendedName>
        <fullName evidence="3">Fatty acid desaturase domain-containing protein</fullName>
    </recommendedName>
</protein>
<dbReference type="AlphaFoldDB" id="E1ZA62"/>
<evidence type="ECO:0000313" key="4">
    <source>
        <dbReference type="EMBL" id="EFN57001.1"/>
    </source>
</evidence>
<dbReference type="PANTHER" id="PTHR36459:SF1">
    <property type="entry name" value="FATTY ACID DESATURASE DOMAIN-CONTAINING PROTEIN-RELATED"/>
    <property type="match status" value="1"/>
</dbReference>
<dbReference type="GeneID" id="17356681"/>